<protein>
    <submittedName>
        <fullName evidence="1">Uncharacterized protein</fullName>
    </submittedName>
</protein>
<sequence>MCWVMPADCTVASMLCIVRGADKHYQSALL</sequence>
<name>A0A8S5PK75_9CAUD</name>
<accession>A0A8S5PK75</accession>
<evidence type="ECO:0000313" key="1">
    <source>
        <dbReference type="EMBL" id="DAE06875.1"/>
    </source>
</evidence>
<reference evidence="1" key="1">
    <citation type="journal article" date="2021" name="Proc. Natl. Acad. Sci. U.S.A.">
        <title>A Catalog of Tens of Thousands of Viruses from Human Metagenomes Reveals Hidden Associations with Chronic Diseases.</title>
        <authorList>
            <person name="Tisza M.J."/>
            <person name="Buck C.B."/>
        </authorList>
    </citation>
    <scope>NUCLEOTIDE SEQUENCE</scope>
    <source>
        <strain evidence="1">CtL0q1</strain>
    </source>
</reference>
<organism evidence="1">
    <name type="scientific">Siphoviridae sp. ctL0q1</name>
    <dbReference type="NCBI Taxonomy" id="2825449"/>
    <lineage>
        <taxon>Viruses</taxon>
        <taxon>Duplodnaviria</taxon>
        <taxon>Heunggongvirae</taxon>
        <taxon>Uroviricota</taxon>
        <taxon>Caudoviricetes</taxon>
    </lineage>
</organism>
<dbReference type="EMBL" id="BK015443">
    <property type="protein sequence ID" value="DAE06875.1"/>
    <property type="molecule type" value="Genomic_DNA"/>
</dbReference>
<proteinExistence type="predicted"/>